<dbReference type="EMBL" id="MU003582">
    <property type="protein sequence ID" value="KAF2462540.1"/>
    <property type="molecule type" value="Genomic_DNA"/>
</dbReference>
<name>A0ACB6Q6V5_9PLEO</name>
<evidence type="ECO:0000313" key="1">
    <source>
        <dbReference type="EMBL" id="KAF2462540.1"/>
    </source>
</evidence>
<dbReference type="Proteomes" id="UP000799755">
    <property type="component" value="Unassembled WGS sequence"/>
</dbReference>
<comment type="caution">
    <text evidence="1">The sequence shown here is derived from an EMBL/GenBank/DDBJ whole genome shotgun (WGS) entry which is preliminary data.</text>
</comment>
<proteinExistence type="predicted"/>
<gene>
    <name evidence="1" type="ORF">BDR25DRAFT_363956</name>
</gene>
<organism evidence="1 2">
    <name type="scientific">Lindgomyces ingoldianus</name>
    <dbReference type="NCBI Taxonomy" id="673940"/>
    <lineage>
        <taxon>Eukaryota</taxon>
        <taxon>Fungi</taxon>
        <taxon>Dikarya</taxon>
        <taxon>Ascomycota</taxon>
        <taxon>Pezizomycotina</taxon>
        <taxon>Dothideomycetes</taxon>
        <taxon>Pleosporomycetidae</taxon>
        <taxon>Pleosporales</taxon>
        <taxon>Lindgomycetaceae</taxon>
        <taxon>Lindgomyces</taxon>
    </lineage>
</organism>
<reference evidence="1" key="1">
    <citation type="journal article" date="2020" name="Stud. Mycol.">
        <title>101 Dothideomycetes genomes: a test case for predicting lifestyles and emergence of pathogens.</title>
        <authorList>
            <person name="Haridas S."/>
            <person name="Albert R."/>
            <person name="Binder M."/>
            <person name="Bloem J."/>
            <person name="Labutti K."/>
            <person name="Salamov A."/>
            <person name="Andreopoulos B."/>
            <person name="Baker S."/>
            <person name="Barry K."/>
            <person name="Bills G."/>
            <person name="Bluhm B."/>
            <person name="Cannon C."/>
            <person name="Castanera R."/>
            <person name="Culley D."/>
            <person name="Daum C."/>
            <person name="Ezra D."/>
            <person name="Gonzalez J."/>
            <person name="Henrissat B."/>
            <person name="Kuo A."/>
            <person name="Liang C."/>
            <person name="Lipzen A."/>
            <person name="Lutzoni F."/>
            <person name="Magnuson J."/>
            <person name="Mondo S."/>
            <person name="Nolan M."/>
            <person name="Ohm R."/>
            <person name="Pangilinan J."/>
            <person name="Park H.-J."/>
            <person name="Ramirez L."/>
            <person name="Alfaro M."/>
            <person name="Sun H."/>
            <person name="Tritt A."/>
            <person name="Yoshinaga Y."/>
            <person name="Zwiers L.-H."/>
            <person name="Turgeon B."/>
            <person name="Goodwin S."/>
            <person name="Spatafora J."/>
            <person name="Crous P."/>
            <person name="Grigoriev I."/>
        </authorList>
    </citation>
    <scope>NUCLEOTIDE SEQUENCE</scope>
    <source>
        <strain evidence="1">ATCC 200398</strain>
    </source>
</reference>
<evidence type="ECO:0000313" key="2">
    <source>
        <dbReference type="Proteomes" id="UP000799755"/>
    </source>
</evidence>
<protein>
    <submittedName>
        <fullName evidence="1">Uncharacterized protein</fullName>
    </submittedName>
</protein>
<keyword evidence="2" id="KW-1185">Reference proteome</keyword>
<accession>A0ACB6Q6V5</accession>
<sequence>MLTFQVNPGLPPTNQSIDAFSRTTECRFLACVSGMRKSGSFVDPVKAPQPMLLRDRHVRGERKIWFAIELCDLCWKNSRHAFSGLPDCGAVRVLSLRCHWVSVTVFDFSARLHSAELDSLPTVPISSHLSFSRNSSHRSVGEYDLGKRLLCPFFLDIMVVAHLVARVSRDIIPIQPRALSSSLDLTIHSYNPLCLDLTTLSTRFPYDPFSAHARHLTS</sequence>